<feature type="domain" description="FAD-binding PCMH-type" evidence="1">
    <location>
        <begin position="1"/>
        <end position="162"/>
    </location>
</feature>
<dbReference type="GO" id="GO:0071949">
    <property type="term" value="F:FAD binding"/>
    <property type="evidence" value="ECO:0007669"/>
    <property type="project" value="InterPro"/>
</dbReference>
<dbReference type="PANTHER" id="PTHR42659">
    <property type="entry name" value="XANTHINE DEHYDROGENASE SUBUNIT C-RELATED"/>
    <property type="match status" value="1"/>
</dbReference>
<evidence type="ECO:0000313" key="3">
    <source>
        <dbReference type="Proteomes" id="UP000064249"/>
    </source>
</evidence>
<dbReference type="InterPro" id="IPR002346">
    <property type="entry name" value="Mopterin_DH_FAD-bd"/>
</dbReference>
<dbReference type="PROSITE" id="PS51387">
    <property type="entry name" value="FAD_PCMH"/>
    <property type="match status" value="1"/>
</dbReference>
<dbReference type="Pfam" id="PF00941">
    <property type="entry name" value="FAD_binding_5"/>
    <property type="match status" value="1"/>
</dbReference>
<dbReference type="GO" id="GO:0016491">
    <property type="term" value="F:oxidoreductase activity"/>
    <property type="evidence" value="ECO:0007669"/>
    <property type="project" value="InterPro"/>
</dbReference>
<accession>A0A117LGJ5</accession>
<comment type="caution">
    <text evidence="2">The sequence shown here is derived from an EMBL/GenBank/DDBJ whole genome shotgun (WGS) entry which is preliminary data.</text>
</comment>
<dbReference type="InterPro" id="IPR036683">
    <property type="entry name" value="CO_DH_flav_C_dom_sf"/>
</dbReference>
<dbReference type="SUPFAM" id="SSF56176">
    <property type="entry name" value="FAD-binding/transporter-associated domain-like"/>
    <property type="match status" value="1"/>
</dbReference>
<dbReference type="PANTHER" id="PTHR42659:SF9">
    <property type="entry name" value="XANTHINE DEHYDROGENASE FAD-BINDING SUBUNIT XDHB-RELATED"/>
    <property type="match status" value="1"/>
</dbReference>
<reference evidence="2 3" key="1">
    <citation type="journal article" date="2015" name="MBio">
        <title>Genome-Resolved Metagenomic Analysis Reveals Roles for Candidate Phyla and Other Microbial Community Members in Biogeochemical Transformations in Oil Reservoirs.</title>
        <authorList>
            <person name="Hu P."/>
            <person name="Tom L."/>
            <person name="Singh A."/>
            <person name="Thomas B.C."/>
            <person name="Baker B.J."/>
            <person name="Piceno Y.M."/>
            <person name="Andersen G.L."/>
            <person name="Banfield J.F."/>
        </authorList>
    </citation>
    <scope>NUCLEOTIDE SEQUENCE [LARGE SCALE GENOMIC DNA]</scope>
    <source>
        <strain evidence="2">46_16</strain>
    </source>
</reference>
<dbReference type="EMBL" id="LGFU01000112">
    <property type="protein sequence ID" value="KUK45925.1"/>
    <property type="molecule type" value="Genomic_DNA"/>
</dbReference>
<gene>
    <name evidence="2" type="ORF">XD73_1202</name>
</gene>
<name>A0A117LGJ5_9CHLR</name>
<protein>
    <submittedName>
        <fullName evidence="2">Oxidoreductase</fullName>
    </submittedName>
</protein>
<proteinExistence type="predicted"/>
<dbReference type="AlphaFoldDB" id="A0A117LGJ5"/>
<dbReference type="InterPro" id="IPR036318">
    <property type="entry name" value="FAD-bd_PCMH-like_sf"/>
</dbReference>
<dbReference type="InterPro" id="IPR016166">
    <property type="entry name" value="FAD-bd_PCMH"/>
</dbReference>
<evidence type="ECO:0000313" key="2">
    <source>
        <dbReference type="EMBL" id="KUK45925.1"/>
    </source>
</evidence>
<dbReference type="InterPro" id="IPR016169">
    <property type="entry name" value="FAD-bd_PCMH_sub2"/>
</dbReference>
<sequence>MIEKYFRPQSVDEALDLLTDSKNGLTPLGGGTIISRQRHDYQGVVDLQETGLDQIKIQGQRIQVGAMVRLNDLVGHPDIHPEIQRAIMIDASENIRNMASLGGWLVSSTGRSITSSLLLALDTSLTWEPGNNRVRMGNWLPLREIEPPGVLMTEAEWWLRPHLAFEYVARSPKDKPILIVAVAQWGSGRTRVVLGGYGKMPIVAMDGTEDLGADVACRDAYSEASDEWATAQYRSDVAAKLALRCLERIDAIKESEV</sequence>
<evidence type="ECO:0000259" key="1">
    <source>
        <dbReference type="PROSITE" id="PS51387"/>
    </source>
</evidence>
<dbReference type="Proteomes" id="UP000064249">
    <property type="component" value="Unassembled WGS sequence"/>
</dbReference>
<dbReference type="SUPFAM" id="SSF55447">
    <property type="entry name" value="CO dehydrogenase flavoprotein C-terminal domain-like"/>
    <property type="match status" value="1"/>
</dbReference>
<organism evidence="2 3">
    <name type="scientific">Anaerolinea thermophila</name>
    <dbReference type="NCBI Taxonomy" id="167964"/>
    <lineage>
        <taxon>Bacteria</taxon>
        <taxon>Bacillati</taxon>
        <taxon>Chloroflexota</taxon>
        <taxon>Anaerolineae</taxon>
        <taxon>Anaerolineales</taxon>
        <taxon>Anaerolineaceae</taxon>
        <taxon>Anaerolinea</taxon>
    </lineage>
</organism>
<dbReference type="Gene3D" id="3.30.465.10">
    <property type="match status" value="1"/>
</dbReference>
<dbReference type="InterPro" id="IPR051312">
    <property type="entry name" value="Diverse_Substr_Oxidored"/>
</dbReference>